<organism evidence="3 4">
    <name type="scientific">Fulvimarina pelagi HTCC2506</name>
    <dbReference type="NCBI Taxonomy" id="314231"/>
    <lineage>
        <taxon>Bacteria</taxon>
        <taxon>Pseudomonadati</taxon>
        <taxon>Pseudomonadota</taxon>
        <taxon>Alphaproteobacteria</taxon>
        <taxon>Hyphomicrobiales</taxon>
        <taxon>Aurantimonadaceae</taxon>
        <taxon>Fulvimarina</taxon>
    </lineage>
</organism>
<dbReference type="GO" id="GO:0016491">
    <property type="term" value="F:oxidoreductase activity"/>
    <property type="evidence" value="ECO:0007669"/>
    <property type="project" value="UniProtKB-KW"/>
</dbReference>
<dbReference type="PANTHER" id="PTHR44196">
    <property type="entry name" value="DEHYDROGENASE/REDUCTASE SDR FAMILY MEMBER 7B"/>
    <property type="match status" value="1"/>
</dbReference>
<dbReference type="EMBL" id="AATP01000002">
    <property type="protein sequence ID" value="EAU41766.1"/>
    <property type="molecule type" value="Genomic_DNA"/>
</dbReference>
<dbReference type="RefSeq" id="WP_007068139.1">
    <property type="nucleotide sequence ID" value="NZ_DS022272.1"/>
</dbReference>
<dbReference type="HOGENOM" id="CLU_010194_2_1_5"/>
<dbReference type="InterPro" id="IPR020904">
    <property type="entry name" value="Sc_DH/Rdtase_CS"/>
</dbReference>
<evidence type="ECO:0000313" key="4">
    <source>
        <dbReference type="Proteomes" id="UP000004310"/>
    </source>
</evidence>
<protein>
    <submittedName>
        <fullName evidence="3">Oxidoreductase, short chain dehydrogenase/reductase family protein</fullName>
    </submittedName>
</protein>
<dbReference type="InterPro" id="IPR036291">
    <property type="entry name" value="NAD(P)-bd_dom_sf"/>
</dbReference>
<dbReference type="Gene3D" id="3.40.50.720">
    <property type="entry name" value="NAD(P)-binding Rossmann-like Domain"/>
    <property type="match status" value="1"/>
</dbReference>
<dbReference type="AlphaFoldDB" id="Q0G3R5"/>
<dbReference type="GO" id="GO:0016020">
    <property type="term" value="C:membrane"/>
    <property type="evidence" value="ECO:0007669"/>
    <property type="project" value="TreeGrafter"/>
</dbReference>
<keyword evidence="2" id="KW-0560">Oxidoreductase</keyword>
<keyword evidence="4" id="KW-1185">Reference proteome</keyword>
<gene>
    <name evidence="3" type="ORF">FP2506_15074</name>
</gene>
<dbReference type="SUPFAM" id="SSF51735">
    <property type="entry name" value="NAD(P)-binding Rossmann-fold domains"/>
    <property type="match status" value="1"/>
</dbReference>
<dbReference type="Pfam" id="PF00106">
    <property type="entry name" value="adh_short"/>
    <property type="match status" value="1"/>
</dbReference>
<dbReference type="STRING" id="217511.GCA_001463845_02878"/>
<dbReference type="eggNOG" id="COG0300">
    <property type="taxonomic scope" value="Bacteria"/>
</dbReference>
<dbReference type="PANTHER" id="PTHR44196:SF1">
    <property type="entry name" value="DEHYDROGENASE_REDUCTASE SDR FAMILY MEMBER 7B"/>
    <property type="match status" value="1"/>
</dbReference>
<evidence type="ECO:0000313" key="3">
    <source>
        <dbReference type="EMBL" id="EAU41766.1"/>
    </source>
</evidence>
<dbReference type="PRINTS" id="PR00081">
    <property type="entry name" value="GDHRDH"/>
</dbReference>
<accession>Q0G3R5</accession>
<comment type="caution">
    <text evidence="3">The sequence shown here is derived from an EMBL/GenBank/DDBJ whole genome shotgun (WGS) entry which is preliminary data.</text>
</comment>
<comment type="similarity">
    <text evidence="1">Belongs to the short-chain dehydrogenases/reductases (SDR) family.</text>
</comment>
<evidence type="ECO:0000256" key="1">
    <source>
        <dbReference type="ARBA" id="ARBA00006484"/>
    </source>
</evidence>
<proteinExistence type="inferred from homology"/>
<dbReference type="PROSITE" id="PS00061">
    <property type="entry name" value="ADH_SHORT"/>
    <property type="match status" value="1"/>
</dbReference>
<sequence length="244" mass="26046">MKRAFVTGAAAGLGRAISDRLIDEGWKVVGHDRDEGEHVAIRADLVWRDAVDQALGEAIAAGPFDLVVLNAGISATGRFETIPAEAHSQVLAVNAEAPIVLANGLVRSGSLNDGAHLVFVSSLSHFVGYPGAASYAASKSAIAIYARSIRKPMKRRGFSVTLACPGPMRTTQAARHAPPDARAEKRMTAEAAARSILKAALARRFLVVPGVSNRAFSLFGRFAPGLATRVMRKIIYDKFDRSVW</sequence>
<name>Q0G3R5_9HYPH</name>
<dbReference type="Proteomes" id="UP000004310">
    <property type="component" value="Unassembled WGS sequence"/>
</dbReference>
<evidence type="ECO:0000256" key="2">
    <source>
        <dbReference type="ARBA" id="ARBA00023002"/>
    </source>
</evidence>
<dbReference type="InterPro" id="IPR002347">
    <property type="entry name" value="SDR_fam"/>
</dbReference>
<reference evidence="3 4" key="1">
    <citation type="journal article" date="2010" name="J. Bacteriol.">
        <title>Genome sequence of Fulvimarina pelagi HTCC2506T, a Mn(II)-oxidizing alphaproteobacterium possessing an aerobic anoxygenic photosynthetic gene cluster and Xanthorhodopsin.</title>
        <authorList>
            <person name="Kang I."/>
            <person name="Oh H.M."/>
            <person name="Lim S.I."/>
            <person name="Ferriera S."/>
            <person name="Giovannoni S.J."/>
            <person name="Cho J.C."/>
        </authorList>
    </citation>
    <scope>NUCLEOTIDE SEQUENCE [LARGE SCALE GENOMIC DNA]</scope>
    <source>
        <strain evidence="3 4">HTCC2506</strain>
    </source>
</reference>
<dbReference type="CDD" id="cd05233">
    <property type="entry name" value="SDR_c"/>
    <property type="match status" value="1"/>
</dbReference>